<dbReference type="HAMAP" id="MF_00182">
    <property type="entry name" value="Formyl_trans"/>
    <property type="match status" value="1"/>
</dbReference>
<dbReference type="SUPFAM" id="SSF53328">
    <property type="entry name" value="Formyltransferase"/>
    <property type="match status" value="1"/>
</dbReference>
<dbReference type="InterPro" id="IPR044135">
    <property type="entry name" value="Met-tRNA-FMT_C"/>
</dbReference>
<dbReference type="InterPro" id="IPR041711">
    <property type="entry name" value="Met-tRNA-FMT_N"/>
</dbReference>
<evidence type="ECO:0000256" key="3">
    <source>
        <dbReference type="ARBA" id="ARBA00022679"/>
    </source>
</evidence>
<dbReference type="InterPro" id="IPR001555">
    <property type="entry name" value="GART_AS"/>
</dbReference>
<dbReference type="PANTHER" id="PTHR11138:SF5">
    <property type="entry name" value="METHIONYL-TRNA FORMYLTRANSFERASE, MITOCHONDRIAL"/>
    <property type="match status" value="1"/>
</dbReference>
<dbReference type="GO" id="GO:0005829">
    <property type="term" value="C:cytosol"/>
    <property type="evidence" value="ECO:0007669"/>
    <property type="project" value="TreeGrafter"/>
</dbReference>
<dbReference type="InterPro" id="IPR005793">
    <property type="entry name" value="Formyl_trans_C"/>
</dbReference>
<dbReference type="Gene3D" id="3.40.50.12230">
    <property type="match status" value="1"/>
</dbReference>
<feature type="domain" description="Formyl transferase C-terminal" evidence="7">
    <location>
        <begin position="215"/>
        <end position="313"/>
    </location>
</feature>
<dbReference type="EC" id="2.1.2.9" evidence="2 5"/>
<dbReference type="SUPFAM" id="SSF50486">
    <property type="entry name" value="FMT C-terminal domain-like"/>
    <property type="match status" value="1"/>
</dbReference>
<dbReference type="PANTHER" id="PTHR11138">
    <property type="entry name" value="METHIONYL-TRNA FORMYLTRANSFERASE"/>
    <property type="match status" value="1"/>
</dbReference>
<dbReference type="AlphaFoldDB" id="A0A7C4M1K0"/>
<dbReference type="Pfam" id="PF02911">
    <property type="entry name" value="Formyl_trans_C"/>
    <property type="match status" value="1"/>
</dbReference>
<evidence type="ECO:0000256" key="1">
    <source>
        <dbReference type="ARBA" id="ARBA00010699"/>
    </source>
</evidence>
<organism evidence="8">
    <name type="scientific">candidate division CPR3 bacterium</name>
    <dbReference type="NCBI Taxonomy" id="2268181"/>
    <lineage>
        <taxon>Bacteria</taxon>
        <taxon>Bacteria division CPR3</taxon>
    </lineage>
</organism>
<keyword evidence="3 5" id="KW-0808">Transferase</keyword>
<evidence type="ECO:0000259" key="7">
    <source>
        <dbReference type="Pfam" id="PF02911"/>
    </source>
</evidence>
<reference evidence="8" key="1">
    <citation type="journal article" date="2020" name="mSystems">
        <title>Genome- and Community-Level Interaction Insights into Carbon Utilization and Element Cycling Functions of Hydrothermarchaeota in Hydrothermal Sediment.</title>
        <authorList>
            <person name="Zhou Z."/>
            <person name="Liu Y."/>
            <person name="Xu W."/>
            <person name="Pan J."/>
            <person name="Luo Z.H."/>
            <person name="Li M."/>
        </authorList>
    </citation>
    <scope>NUCLEOTIDE SEQUENCE [LARGE SCALE GENOMIC DNA]</scope>
    <source>
        <strain evidence="8">SpSt-579</strain>
    </source>
</reference>
<comment type="function">
    <text evidence="5">Attaches a formyl group to the free amino group of methionyl-tRNA(fMet). The formyl group appears to play a dual role in the initiator identity of N-formylmethionyl-tRNA by promoting its recognition by IF2 and preventing the misappropriation of this tRNA by the elongation apparatus.</text>
</comment>
<dbReference type="CDD" id="cd08704">
    <property type="entry name" value="Met_tRNA_FMT_C"/>
    <property type="match status" value="1"/>
</dbReference>
<gene>
    <name evidence="5" type="primary">fmt</name>
    <name evidence="8" type="ORF">ENT43_01270</name>
</gene>
<dbReference type="InterPro" id="IPR036477">
    <property type="entry name" value="Formyl_transf_N_sf"/>
</dbReference>
<evidence type="ECO:0000256" key="2">
    <source>
        <dbReference type="ARBA" id="ARBA00012261"/>
    </source>
</evidence>
<feature type="binding site" evidence="5">
    <location>
        <begin position="121"/>
        <end position="124"/>
    </location>
    <ligand>
        <name>(6S)-5,6,7,8-tetrahydrofolate</name>
        <dbReference type="ChEBI" id="CHEBI:57453"/>
    </ligand>
</feature>
<protein>
    <recommendedName>
        <fullName evidence="2 5">Methionyl-tRNA formyltransferase</fullName>
        <ecNumber evidence="2 5">2.1.2.9</ecNumber>
    </recommendedName>
</protein>
<accession>A0A7C4M1K0</accession>
<proteinExistence type="inferred from homology"/>
<feature type="domain" description="Formyl transferase N-terminal" evidence="6">
    <location>
        <begin position="5"/>
        <end position="190"/>
    </location>
</feature>
<comment type="similarity">
    <text evidence="1 5">Belongs to the Fmt family.</text>
</comment>
<sequence length="322" mass="36366">MDLEKIKIIYFGTPEFSARILQDLLDAGFNIVGVVTESDKPVGRSQEVAPCAVKRLATENGIRIINHESPLRESFEGQARIMNEELRELKPDICVVAAYGKILKKETLEIPKYGFINFHPSLLPQLRGASPIQSAILQGIEKTGVSIIKMDEGMDSGPILSQVEIPIDKEETTLTLQNKSLKYGIPLLIKTISEYVLGKIEPSEQNESEITYCKKITKEDGKIDFNKSAEEEYKKFRAYIDWPGSYCWWGEKRVKIFNIKYSILNIKGKSPGKVFLDGDGNLCLMFSDGYWIVDKLQLEGKKPMSAKEFLNGNKDFIDSLLK</sequence>
<comment type="caution">
    <text evidence="8">The sequence shown here is derived from an EMBL/GenBank/DDBJ whole genome shotgun (WGS) entry which is preliminary data.</text>
</comment>
<dbReference type="CDD" id="cd08646">
    <property type="entry name" value="FMT_core_Met-tRNA-FMT_N"/>
    <property type="match status" value="1"/>
</dbReference>
<evidence type="ECO:0000256" key="4">
    <source>
        <dbReference type="ARBA" id="ARBA00022917"/>
    </source>
</evidence>
<evidence type="ECO:0000259" key="6">
    <source>
        <dbReference type="Pfam" id="PF00551"/>
    </source>
</evidence>
<dbReference type="InterPro" id="IPR011034">
    <property type="entry name" value="Formyl_transferase-like_C_sf"/>
</dbReference>
<dbReference type="EMBL" id="DSYQ01000004">
    <property type="protein sequence ID" value="HGT70871.1"/>
    <property type="molecule type" value="Genomic_DNA"/>
</dbReference>
<dbReference type="Pfam" id="PF00551">
    <property type="entry name" value="Formyl_trans_N"/>
    <property type="match status" value="1"/>
</dbReference>
<dbReference type="GO" id="GO:0004479">
    <property type="term" value="F:methionyl-tRNA formyltransferase activity"/>
    <property type="evidence" value="ECO:0007669"/>
    <property type="project" value="UniProtKB-UniRule"/>
</dbReference>
<comment type="catalytic activity">
    <reaction evidence="5">
        <text>L-methionyl-tRNA(fMet) + (6R)-10-formyltetrahydrofolate = N-formyl-L-methionyl-tRNA(fMet) + (6S)-5,6,7,8-tetrahydrofolate + H(+)</text>
        <dbReference type="Rhea" id="RHEA:24380"/>
        <dbReference type="Rhea" id="RHEA-COMP:9952"/>
        <dbReference type="Rhea" id="RHEA-COMP:9953"/>
        <dbReference type="ChEBI" id="CHEBI:15378"/>
        <dbReference type="ChEBI" id="CHEBI:57453"/>
        <dbReference type="ChEBI" id="CHEBI:78530"/>
        <dbReference type="ChEBI" id="CHEBI:78844"/>
        <dbReference type="ChEBI" id="CHEBI:195366"/>
        <dbReference type="EC" id="2.1.2.9"/>
    </reaction>
</comment>
<dbReference type="NCBIfam" id="TIGR00460">
    <property type="entry name" value="fmt"/>
    <property type="match status" value="1"/>
</dbReference>
<keyword evidence="4 5" id="KW-0648">Protein biosynthesis</keyword>
<evidence type="ECO:0000256" key="5">
    <source>
        <dbReference type="HAMAP-Rule" id="MF_00182"/>
    </source>
</evidence>
<name>A0A7C4M1K0_UNCC3</name>
<dbReference type="PROSITE" id="PS00373">
    <property type="entry name" value="GART"/>
    <property type="match status" value="1"/>
</dbReference>
<evidence type="ECO:0000313" key="8">
    <source>
        <dbReference type="EMBL" id="HGT70871.1"/>
    </source>
</evidence>
<dbReference type="InterPro" id="IPR002376">
    <property type="entry name" value="Formyl_transf_N"/>
</dbReference>
<dbReference type="InterPro" id="IPR005794">
    <property type="entry name" value="Fmt"/>
</dbReference>